<reference evidence="1" key="1">
    <citation type="journal article" date="2015" name="Nature">
        <title>Complex archaea that bridge the gap between prokaryotes and eukaryotes.</title>
        <authorList>
            <person name="Spang A."/>
            <person name="Saw J.H."/>
            <person name="Jorgensen S.L."/>
            <person name="Zaremba-Niedzwiedzka K."/>
            <person name="Martijn J."/>
            <person name="Lind A.E."/>
            <person name="van Eijk R."/>
            <person name="Schleper C."/>
            <person name="Guy L."/>
            <person name="Ettema T.J."/>
        </authorList>
    </citation>
    <scope>NUCLEOTIDE SEQUENCE</scope>
</reference>
<sequence>HKNLLNDPENQLSPWSKWVTTHTVDFNPTTVMQLVNPLNNQDVVYFGDTAGNIYRLDGEGGQDGGTDDITVKRRSRMFAVPEGNIFDVTGWIHYRRLFAATLTIRILGGGVAVFTQAISLQLPENTNVAIYGGSHHYGDQTSLYGISFTGRIHRQDWGAAGQASHFQLEVEFSGNEDIDLEEVGIEFNVATT</sequence>
<evidence type="ECO:0000313" key="1">
    <source>
        <dbReference type="EMBL" id="KKL07546.1"/>
    </source>
</evidence>
<name>A0A0F9CPF0_9ZZZZ</name>
<dbReference type="EMBL" id="LAZR01043248">
    <property type="protein sequence ID" value="KKL07546.1"/>
    <property type="molecule type" value="Genomic_DNA"/>
</dbReference>
<gene>
    <name evidence="1" type="ORF">LCGC14_2584930</name>
</gene>
<protein>
    <submittedName>
        <fullName evidence="1">Uncharacterized protein</fullName>
    </submittedName>
</protein>
<organism evidence="1">
    <name type="scientific">marine sediment metagenome</name>
    <dbReference type="NCBI Taxonomy" id="412755"/>
    <lineage>
        <taxon>unclassified sequences</taxon>
        <taxon>metagenomes</taxon>
        <taxon>ecological metagenomes</taxon>
    </lineage>
</organism>
<accession>A0A0F9CPF0</accession>
<feature type="non-terminal residue" evidence="1">
    <location>
        <position position="1"/>
    </location>
</feature>
<proteinExistence type="predicted"/>
<dbReference type="AlphaFoldDB" id="A0A0F9CPF0"/>
<comment type="caution">
    <text evidence="1">The sequence shown here is derived from an EMBL/GenBank/DDBJ whole genome shotgun (WGS) entry which is preliminary data.</text>
</comment>